<dbReference type="Proteomes" id="UP001295444">
    <property type="component" value="Unassembled WGS sequence"/>
</dbReference>
<evidence type="ECO:0000256" key="1">
    <source>
        <dbReference type="SAM" id="MobiDB-lite"/>
    </source>
</evidence>
<organism evidence="2 3">
    <name type="scientific">Pelobates cultripes</name>
    <name type="common">Western spadefoot toad</name>
    <dbReference type="NCBI Taxonomy" id="61616"/>
    <lineage>
        <taxon>Eukaryota</taxon>
        <taxon>Metazoa</taxon>
        <taxon>Chordata</taxon>
        <taxon>Craniata</taxon>
        <taxon>Vertebrata</taxon>
        <taxon>Euteleostomi</taxon>
        <taxon>Amphibia</taxon>
        <taxon>Batrachia</taxon>
        <taxon>Anura</taxon>
        <taxon>Pelobatoidea</taxon>
        <taxon>Pelobatidae</taxon>
        <taxon>Pelobates</taxon>
    </lineage>
</organism>
<sequence>MTQMKTAGRRRRVMTNAEVKGERPKKKKGAEIRNIRKKMEMMKLDHLRKADIAETRC</sequence>
<dbReference type="AlphaFoldDB" id="A0AAD1TQ55"/>
<protein>
    <submittedName>
        <fullName evidence="2">Uncharacterized protein</fullName>
    </submittedName>
</protein>
<feature type="region of interest" description="Disordered" evidence="1">
    <location>
        <begin position="1"/>
        <end position="29"/>
    </location>
</feature>
<accession>A0AAD1TQ55</accession>
<gene>
    <name evidence="2" type="ORF">PECUL_23A015025</name>
</gene>
<evidence type="ECO:0000313" key="2">
    <source>
        <dbReference type="EMBL" id="CAH2330244.1"/>
    </source>
</evidence>
<proteinExistence type="predicted"/>
<feature type="non-terminal residue" evidence="2">
    <location>
        <position position="57"/>
    </location>
</feature>
<reference evidence="2" key="1">
    <citation type="submission" date="2022-03" db="EMBL/GenBank/DDBJ databases">
        <authorList>
            <person name="Alioto T."/>
            <person name="Alioto T."/>
            <person name="Gomez Garrido J."/>
        </authorList>
    </citation>
    <scope>NUCLEOTIDE SEQUENCE</scope>
</reference>
<comment type="caution">
    <text evidence="2">The sequence shown here is derived from an EMBL/GenBank/DDBJ whole genome shotgun (WGS) entry which is preliminary data.</text>
</comment>
<keyword evidence="3" id="KW-1185">Reference proteome</keyword>
<name>A0AAD1TQ55_PELCU</name>
<evidence type="ECO:0000313" key="3">
    <source>
        <dbReference type="Proteomes" id="UP001295444"/>
    </source>
</evidence>
<dbReference type="EMBL" id="CAKOES020000398">
    <property type="protein sequence ID" value="CAH2330244.1"/>
    <property type="molecule type" value="Genomic_DNA"/>
</dbReference>